<dbReference type="Proteomes" id="UP001580407">
    <property type="component" value="Unassembled WGS sequence"/>
</dbReference>
<organism evidence="2 3">
    <name type="scientific">Paenibacillus terreus</name>
    <dbReference type="NCBI Taxonomy" id="1387834"/>
    <lineage>
        <taxon>Bacteria</taxon>
        <taxon>Bacillati</taxon>
        <taxon>Bacillota</taxon>
        <taxon>Bacilli</taxon>
        <taxon>Bacillales</taxon>
        <taxon>Paenibacillaceae</taxon>
        <taxon>Paenibacillus</taxon>
    </lineage>
</organism>
<dbReference type="EMBL" id="JBHILM010000010">
    <property type="protein sequence ID" value="MFB5681372.1"/>
    <property type="molecule type" value="Genomic_DNA"/>
</dbReference>
<dbReference type="PANTHER" id="PTHR42879">
    <property type="entry name" value="3-OXOACYL-(ACYL-CARRIER-PROTEIN) REDUCTASE"/>
    <property type="match status" value="1"/>
</dbReference>
<dbReference type="PROSITE" id="PS00061">
    <property type="entry name" value="ADH_SHORT"/>
    <property type="match status" value="1"/>
</dbReference>
<keyword evidence="2" id="KW-0560">Oxidoreductase</keyword>
<sequence length="259" mass="28002">MRDMQMPFQGERTVIVTGAARGIGYSIAEAFVKNGDFVAIGDLNVESAVSRAKDLGDRAKGYELDVGDPVSVQLFVQQVIAERGNVHVLVNNAGLQHIDKVEDFPIEKWNQLINVMLTGPFLLTKYVVPFMKEQQYGRIINISSVHGIKAAAYKSAYVSAKHGVVGLTRTVALETVDEGITVNAILPSAVKTELIMQQIAQVARADGITEEEVLHKHLWSKQPLKRFIDPSEIAAAAIYLASDAAAAITGQTLSVSGGM</sequence>
<evidence type="ECO:0000313" key="2">
    <source>
        <dbReference type="EMBL" id="MFB5681372.1"/>
    </source>
</evidence>
<dbReference type="PANTHER" id="PTHR42879:SF2">
    <property type="entry name" value="3-OXOACYL-[ACYL-CARRIER-PROTEIN] REDUCTASE FABG"/>
    <property type="match status" value="1"/>
</dbReference>
<dbReference type="Gene3D" id="3.40.50.720">
    <property type="entry name" value="NAD(P)-binding Rossmann-like Domain"/>
    <property type="match status" value="1"/>
</dbReference>
<keyword evidence="3" id="KW-1185">Reference proteome</keyword>
<protein>
    <submittedName>
        <fullName evidence="2">3-hydroxybutyrate dehydrogenase</fullName>
        <ecNumber evidence="2">1.1.1.30</ecNumber>
    </submittedName>
</protein>
<gene>
    <name evidence="2" type="ORF">ACE3NQ_10655</name>
</gene>
<comment type="caution">
    <text evidence="2">The sequence shown here is derived from an EMBL/GenBank/DDBJ whole genome shotgun (WGS) entry which is preliminary data.</text>
</comment>
<evidence type="ECO:0000256" key="1">
    <source>
        <dbReference type="ARBA" id="ARBA00006484"/>
    </source>
</evidence>
<name>A0ABV5B7A5_9BACL</name>
<comment type="similarity">
    <text evidence="1">Belongs to the short-chain dehydrogenases/reductases (SDR) family.</text>
</comment>
<accession>A0ABV5B7A5</accession>
<dbReference type="InterPro" id="IPR036291">
    <property type="entry name" value="NAD(P)-bd_dom_sf"/>
</dbReference>
<dbReference type="GO" id="GO:0003858">
    <property type="term" value="F:3-hydroxybutyrate dehydrogenase activity"/>
    <property type="evidence" value="ECO:0007669"/>
    <property type="project" value="UniProtKB-EC"/>
</dbReference>
<dbReference type="SUPFAM" id="SSF51735">
    <property type="entry name" value="NAD(P)-binding Rossmann-fold domains"/>
    <property type="match status" value="1"/>
</dbReference>
<dbReference type="InterPro" id="IPR020904">
    <property type="entry name" value="Sc_DH/Rdtase_CS"/>
</dbReference>
<dbReference type="InterPro" id="IPR002347">
    <property type="entry name" value="SDR_fam"/>
</dbReference>
<dbReference type="InterPro" id="IPR050259">
    <property type="entry name" value="SDR"/>
</dbReference>
<dbReference type="EC" id="1.1.1.30" evidence="2"/>
<dbReference type="PRINTS" id="PR00080">
    <property type="entry name" value="SDRFAMILY"/>
</dbReference>
<dbReference type="NCBIfam" id="NF009093">
    <property type="entry name" value="PRK12429.1"/>
    <property type="match status" value="1"/>
</dbReference>
<dbReference type="PRINTS" id="PR00081">
    <property type="entry name" value="GDHRDH"/>
</dbReference>
<reference evidence="2 3" key="1">
    <citation type="submission" date="2024-09" db="EMBL/GenBank/DDBJ databases">
        <authorList>
            <person name="Ruan L."/>
        </authorList>
    </citation>
    <scope>NUCLEOTIDE SEQUENCE [LARGE SCALE GENOMIC DNA]</scope>
    <source>
        <strain evidence="2 3">D33</strain>
    </source>
</reference>
<dbReference type="RefSeq" id="WP_375525165.1">
    <property type="nucleotide sequence ID" value="NZ_JBHILM010000010.1"/>
</dbReference>
<proteinExistence type="inferred from homology"/>
<evidence type="ECO:0000313" key="3">
    <source>
        <dbReference type="Proteomes" id="UP001580407"/>
    </source>
</evidence>
<dbReference type="Pfam" id="PF13561">
    <property type="entry name" value="adh_short_C2"/>
    <property type="match status" value="1"/>
</dbReference>